<reference evidence="2" key="1">
    <citation type="journal article" date="2019" name="Int. J. Syst. Evol. Microbiol.">
        <title>The Global Catalogue of Microorganisms (GCM) 10K type strain sequencing project: providing services to taxonomists for standard genome sequencing and annotation.</title>
        <authorList>
            <consortium name="The Broad Institute Genomics Platform"/>
            <consortium name="The Broad Institute Genome Sequencing Center for Infectious Disease"/>
            <person name="Wu L."/>
            <person name="Ma J."/>
        </authorList>
    </citation>
    <scope>NUCLEOTIDE SEQUENCE [LARGE SCALE GENOMIC DNA]</scope>
    <source>
        <strain evidence="2">CGMCC 1.12471</strain>
    </source>
</reference>
<name>A0ABW4LF47_9MICO</name>
<gene>
    <name evidence="1" type="ORF">ACFSBI_11350</name>
</gene>
<dbReference type="Proteomes" id="UP001597347">
    <property type="component" value="Unassembled WGS sequence"/>
</dbReference>
<comment type="caution">
    <text evidence="1">The sequence shown here is derived from an EMBL/GenBank/DDBJ whole genome shotgun (WGS) entry which is preliminary data.</text>
</comment>
<dbReference type="EMBL" id="JBHUEA010000017">
    <property type="protein sequence ID" value="MFD1722145.1"/>
    <property type="molecule type" value="Genomic_DNA"/>
</dbReference>
<evidence type="ECO:0000313" key="2">
    <source>
        <dbReference type="Proteomes" id="UP001597347"/>
    </source>
</evidence>
<organism evidence="1 2">
    <name type="scientific">Amnibacterium endophyticum</name>
    <dbReference type="NCBI Taxonomy" id="2109337"/>
    <lineage>
        <taxon>Bacteria</taxon>
        <taxon>Bacillati</taxon>
        <taxon>Actinomycetota</taxon>
        <taxon>Actinomycetes</taxon>
        <taxon>Micrococcales</taxon>
        <taxon>Microbacteriaceae</taxon>
        <taxon>Amnibacterium</taxon>
    </lineage>
</organism>
<dbReference type="RefSeq" id="WP_377934990.1">
    <property type="nucleotide sequence ID" value="NZ_JBHUEA010000017.1"/>
</dbReference>
<evidence type="ECO:0000313" key="1">
    <source>
        <dbReference type="EMBL" id="MFD1722145.1"/>
    </source>
</evidence>
<protein>
    <submittedName>
        <fullName evidence="1">Uncharacterized protein</fullName>
    </submittedName>
</protein>
<accession>A0ABW4LF47</accession>
<proteinExistence type="predicted"/>
<keyword evidence="2" id="KW-1185">Reference proteome</keyword>
<sequence>MAAETRQDPDAIFVIDVECGLEEDWGEDATGADVRVAEHNEAVHPLLAAGAPTE</sequence>